<keyword evidence="5" id="KW-0805">Transcription regulation</keyword>
<dbReference type="SUPFAM" id="SSF140996">
    <property type="entry name" value="Hermes dimerisation domain"/>
    <property type="match status" value="1"/>
</dbReference>
<evidence type="ECO:0000256" key="3">
    <source>
        <dbReference type="ARBA" id="ARBA00022771"/>
    </source>
</evidence>
<organism evidence="11 12">
    <name type="scientific">Aphis craccivora</name>
    <name type="common">Cowpea aphid</name>
    <dbReference type="NCBI Taxonomy" id="307492"/>
    <lineage>
        <taxon>Eukaryota</taxon>
        <taxon>Metazoa</taxon>
        <taxon>Ecdysozoa</taxon>
        <taxon>Arthropoda</taxon>
        <taxon>Hexapoda</taxon>
        <taxon>Insecta</taxon>
        <taxon>Pterygota</taxon>
        <taxon>Neoptera</taxon>
        <taxon>Paraneoptera</taxon>
        <taxon>Hemiptera</taxon>
        <taxon>Sternorrhyncha</taxon>
        <taxon>Aphidomorpha</taxon>
        <taxon>Aphidoidea</taxon>
        <taxon>Aphididae</taxon>
        <taxon>Aphidini</taxon>
        <taxon>Aphis</taxon>
        <taxon>Aphis</taxon>
    </lineage>
</organism>
<dbReference type="SUPFAM" id="SSF57667">
    <property type="entry name" value="beta-beta-alpha zinc fingers"/>
    <property type="match status" value="1"/>
</dbReference>
<dbReference type="PROSITE" id="PS50808">
    <property type="entry name" value="ZF_BED"/>
    <property type="match status" value="1"/>
</dbReference>
<keyword evidence="12" id="KW-1185">Reference proteome</keyword>
<keyword evidence="6" id="KW-0238">DNA-binding</keyword>
<dbReference type="GO" id="GO:0008270">
    <property type="term" value="F:zinc ion binding"/>
    <property type="evidence" value="ECO:0007669"/>
    <property type="project" value="UniProtKB-KW"/>
</dbReference>
<dbReference type="InterPro" id="IPR008906">
    <property type="entry name" value="HATC_C_dom"/>
</dbReference>
<evidence type="ECO:0000256" key="5">
    <source>
        <dbReference type="ARBA" id="ARBA00023015"/>
    </source>
</evidence>
<dbReference type="InterPro" id="IPR052035">
    <property type="entry name" value="ZnF_BED_domain_contain"/>
</dbReference>
<evidence type="ECO:0000256" key="8">
    <source>
        <dbReference type="ARBA" id="ARBA00023242"/>
    </source>
</evidence>
<dbReference type="InterPro" id="IPR012337">
    <property type="entry name" value="RNaseH-like_sf"/>
</dbReference>
<dbReference type="GO" id="GO:0009791">
    <property type="term" value="P:post-embryonic development"/>
    <property type="evidence" value="ECO:0007669"/>
    <property type="project" value="UniProtKB-ARBA"/>
</dbReference>
<evidence type="ECO:0000256" key="7">
    <source>
        <dbReference type="ARBA" id="ARBA00023163"/>
    </source>
</evidence>
<reference evidence="11 12" key="1">
    <citation type="submission" date="2019-08" db="EMBL/GenBank/DDBJ databases">
        <title>Whole genome of Aphis craccivora.</title>
        <authorList>
            <person name="Voronova N.V."/>
            <person name="Shulinski R.S."/>
            <person name="Bandarenka Y.V."/>
            <person name="Zhorov D.G."/>
            <person name="Warner D."/>
        </authorList>
    </citation>
    <scope>NUCLEOTIDE SEQUENCE [LARGE SCALE GENOMIC DNA]</scope>
    <source>
        <strain evidence="11">180601</strain>
        <tissue evidence="11">Whole Body</tissue>
    </source>
</reference>
<keyword evidence="3 9" id="KW-0863">Zinc-finger</keyword>
<evidence type="ECO:0000256" key="2">
    <source>
        <dbReference type="ARBA" id="ARBA00022723"/>
    </source>
</evidence>
<dbReference type="EMBL" id="VUJU01009852">
    <property type="protein sequence ID" value="KAF0717214.1"/>
    <property type="molecule type" value="Genomic_DNA"/>
</dbReference>
<keyword evidence="2" id="KW-0479">Metal-binding</keyword>
<evidence type="ECO:0000256" key="4">
    <source>
        <dbReference type="ARBA" id="ARBA00022833"/>
    </source>
</evidence>
<evidence type="ECO:0000256" key="9">
    <source>
        <dbReference type="PROSITE-ProRule" id="PRU00027"/>
    </source>
</evidence>
<evidence type="ECO:0000256" key="6">
    <source>
        <dbReference type="ARBA" id="ARBA00023125"/>
    </source>
</evidence>
<accession>A0A6G0W0K5</accession>
<dbReference type="SMART" id="SM00614">
    <property type="entry name" value="ZnF_BED"/>
    <property type="match status" value="1"/>
</dbReference>
<feature type="domain" description="BED-type" evidence="10">
    <location>
        <begin position="1"/>
        <end position="58"/>
    </location>
</feature>
<dbReference type="Pfam" id="PF05699">
    <property type="entry name" value="Dimer_Tnp_hAT"/>
    <property type="match status" value="1"/>
</dbReference>
<protein>
    <submittedName>
        <fullName evidence="11">Zinc finger BED domain-containing protein 4-like</fullName>
    </submittedName>
</protein>
<evidence type="ECO:0000256" key="1">
    <source>
        <dbReference type="ARBA" id="ARBA00004123"/>
    </source>
</evidence>
<evidence type="ECO:0000313" key="11">
    <source>
        <dbReference type="EMBL" id="KAF0717214.1"/>
    </source>
</evidence>
<name>A0A6G0W0K5_APHCR</name>
<gene>
    <name evidence="11" type="ORF">FWK35_00034153</name>
</gene>
<dbReference type="OrthoDB" id="6594463at2759"/>
<comment type="caution">
    <text evidence="11">The sequence shown here is derived from an EMBL/GenBank/DDBJ whole genome shotgun (WGS) entry which is preliminary data.</text>
</comment>
<keyword evidence="4" id="KW-0862">Zinc</keyword>
<proteinExistence type="predicted"/>
<keyword evidence="8" id="KW-0539">Nucleus</keyword>
<comment type="subcellular location">
    <subcellularLocation>
        <location evidence="1">Nucleus</location>
    </subcellularLocation>
</comment>
<dbReference type="Pfam" id="PF02892">
    <property type="entry name" value="zf-BED"/>
    <property type="match status" value="1"/>
</dbReference>
<dbReference type="InterPro" id="IPR003656">
    <property type="entry name" value="Znf_BED"/>
</dbReference>
<dbReference type="GO" id="GO:0046983">
    <property type="term" value="F:protein dimerization activity"/>
    <property type="evidence" value="ECO:0007669"/>
    <property type="project" value="InterPro"/>
</dbReference>
<evidence type="ECO:0000259" key="10">
    <source>
        <dbReference type="PROSITE" id="PS50808"/>
    </source>
</evidence>
<dbReference type="GO" id="GO:0005634">
    <property type="term" value="C:nucleus"/>
    <property type="evidence" value="ECO:0007669"/>
    <property type="project" value="UniProtKB-SubCell"/>
</dbReference>
<sequence length="620" mass="71787">MTSVVWKFFTKCPDDVSKAQCSICNKKISRSGRNSRTFTPQNLKSHLMIEHKNEFMKVTANKKKRKVLPKSDSETGSEEEVDLTVVQTSKVCQEVSKPTSLQNKIQQSKVYQPTISSMFESKAPLAYNSSRALHITDLIAKMIAKDQLPFYQVEKQGFKNLVKFLEPRYTTPDRTTFSRNIIPKLYSKVSQKICDVIKNMEFASLTTDLWSSNNNTDYLSLTCHFIDNSNNNFIRENILLEVIPFKPMYHLGEDIYTFTIETLEKWGIKEKQIHVFLRDNAPNMVKAFSNREFFSFGCFSHSLQLVITDVLWKQKDHEELLKKVRQIVGHFQHSISANKLLNSYQKQEKLPERKFIQDVTTCWNTPYIHLKVSLASEEWVLLDEISKVLEIFYLVTLTLSKETSSLSEVIPVLRSVSTYLEKEVSKSNKSGIAEKLLSRMNKRFSEYEQNKLLLLSTILDPRFKDRVFSGEYEKFQAQNEPKLELDVIYKNFTDTSTVSPETEPEVVTINQHTLEKSIFSHILPDHREPMQCNSVEAEIEKYLNEDLIDEKENIYKYWSKSKLVGLKKLAAKYHSSPSTSVDSERAFSTAGFICSKSRNALNPTKIRNLIFLSKNVKYLD</sequence>
<dbReference type="GO" id="GO:0003677">
    <property type="term" value="F:DNA binding"/>
    <property type="evidence" value="ECO:0007669"/>
    <property type="project" value="UniProtKB-KW"/>
</dbReference>
<dbReference type="PANTHER" id="PTHR46481:SF10">
    <property type="entry name" value="ZINC FINGER BED DOMAIN-CONTAINING PROTEIN 39"/>
    <property type="match status" value="1"/>
</dbReference>
<keyword evidence="7" id="KW-0804">Transcription</keyword>
<dbReference type="AlphaFoldDB" id="A0A6G0W0K5"/>
<dbReference type="SUPFAM" id="SSF53098">
    <property type="entry name" value="Ribonuclease H-like"/>
    <property type="match status" value="1"/>
</dbReference>
<evidence type="ECO:0000313" key="12">
    <source>
        <dbReference type="Proteomes" id="UP000478052"/>
    </source>
</evidence>
<dbReference type="Proteomes" id="UP000478052">
    <property type="component" value="Unassembled WGS sequence"/>
</dbReference>
<dbReference type="InterPro" id="IPR036236">
    <property type="entry name" value="Znf_C2H2_sf"/>
</dbReference>
<dbReference type="PANTHER" id="PTHR46481">
    <property type="entry name" value="ZINC FINGER BED DOMAIN-CONTAINING PROTEIN 4"/>
    <property type="match status" value="1"/>
</dbReference>